<comment type="caution">
    <text evidence="2">The sequence shown here is derived from an EMBL/GenBank/DDBJ whole genome shotgun (WGS) entry which is preliminary data.</text>
</comment>
<proteinExistence type="predicted"/>
<organism evidence="2">
    <name type="scientific">marine sediment metagenome</name>
    <dbReference type="NCBI Taxonomy" id="412755"/>
    <lineage>
        <taxon>unclassified sequences</taxon>
        <taxon>metagenomes</taxon>
        <taxon>ecological metagenomes</taxon>
    </lineage>
</organism>
<reference evidence="2" key="1">
    <citation type="journal article" date="2014" name="Front. Microbiol.">
        <title>High frequency of phylogenetically diverse reductive dehalogenase-homologous genes in deep subseafloor sedimentary metagenomes.</title>
        <authorList>
            <person name="Kawai M."/>
            <person name="Futagami T."/>
            <person name="Toyoda A."/>
            <person name="Takaki Y."/>
            <person name="Nishi S."/>
            <person name="Hori S."/>
            <person name="Arai W."/>
            <person name="Tsubouchi T."/>
            <person name="Morono Y."/>
            <person name="Uchiyama I."/>
            <person name="Ito T."/>
            <person name="Fujiyama A."/>
            <person name="Inagaki F."/>
            <person name="Takami H."/>
        </authorList>
    </citation>
    <scope>NUCLEOTIDE SEQUENCE</scope>
    <source>
        <strain evidence="2">Expedition CK06-06</strain>
    </source>
</reference>
<dbReference type="EMBL" id="BARU01024111">
    <property type="protein sequence ID" value="GAH47569.1"/>
    <property type="molecule type" value="Genomic_DNA"/>
</dbReference>
<dbReference type="Gene3D" id="3.30.360.10">
    <property type="entry name" value="Dihydrodipicolinate Reductase, domain 2"/>
    <property type="match status" value="1"/>
</dbReference>
<dbReference type="InterPro" id="IPR000683">
    <property type="entry name" value="Gfo/Idh/MocA-like_OxRdtase_N"/>
</dbReference>
<feature type="non-terminal residue" evidence="2">
    <location>
        <position position="186"/>
    </location>
</feature>
<gene>
    <name evidence="2" type="ORF">S03H2_39053</name>
</gene>
<sequence>MIKIGLVGAGYWGKNLIRNIMESKEAALNIVCDIDKAKLTKVKKRYPGVKITTNYLSLVNDKSIDAVVISANVNSHHNLAKKAIKNRKHVFVEKPMADTVERAEELVELANKNKLTLMVGHTFLYSPPVIKIKEILQNNGIGKVYYISSSRVNLGIHQKDVSVIFDLAPHDFSILSYWLDEVPIKV</sequence>
<evidence type="ECO:0000313" key="2">
    <source>
        <dbReference type="EMBL" id="GAH47569.1"/>
    </source>
</evidence>
<dbReference type="SUPFAM" id="SSF51735">
    <property type="entry name" value="NAD(P)-binding Rossmann-fold domains"/>
    <property type="match status" value="1"/>
</dbReference>
<evidence type="ECO:0000259" key="1">
    <source>
        <dbReference type="Pfam" id="PF01408"/>
    </source>
</evidence>
<accession>X1H141</accession>
<dbReference type="PANTHER" id="PTHR43377:SF6">
    <property type="entry name" value="GFO_IDH_MOCA-LIKE OXIDOREDUCTASE N-TERMINAL DOMAIN-CONTAINING PROTEIN"/>
    <property type="match status" value="1"/>
</dbReference>
<name>X1H141_9ZZZZ</name>
<dbReference type="InterPro" id="IPR051450">
    <property type="entry name" value="Gfo/Idh/MocA_Oxidoreductases"/>
</dbReference>
<dbReference type="Pfam" id="PF01408">
    <property type="entry name" value="GFO_IDH_MocA"/>
    <property type="match status" value="1"/>
</dbReference>
<dbReference type="InterPro" id="IPR036291">
    <property type="entry name" value="NAD(P)-bd_dom_sf"/>
</dbReference>
<feature type="domain" description="Gfo/Idh/MocA-like oxidoreductase N-terminal" evidence="1">
    <location>
        <begin position="2"/>
        <end position="121"/>
    </location>
</feature>
<protein>
    <recommendedName>
        <fullName evidence="1">Gfo/Idh/MocA-like oxidoreductase N-terminal domain-containing protein</fullName>
    </recommendedName>
</protein>
<dbReference type="Gene3D" id="3.40.50.720">
    <property type="entry name" value="NAD(P)-binding Rossmann-like Domain"/>
    <property type="match status" value="1"/>
</dbReference>
<dbReference type="GO" id="GO:0000166">
    <property type="term" value="F:nucleotide binding"/>
    <property type="evidence" value="ECO:0007669"/>
    <property type="project" value="InterPro"/>
</dbReference>
<dbReference type="PANTHER" id="PTHR43377">
    <property type="entry name" value="BILIVERDIN REDUCTASE A"/>
    <property type="match status" value="1"/>
</dbReference>
<dbReference type="AlphaFoldDB" id="X1H141"/>